<dbReference type="Proteomes" id="UP001163321">
    <property type="component" value="Chromosome 1"/>
</dbReference>
<protein>
    <submittedName>
        <fullName evidence="1">Uncharacterized protein</fullName>
    </submittedName>
</protein>
<name>A0ACC0WTE8_9STRA</name>
<dbReference type="EMBL" id="CM047580">
    <property type="protein sequence ID" value="KAI9922195.1"/>
    <property type="molecule type" value="Genomic_DNA"/>
</dbReference>
<evidence type="ECO:0000313" key="2">
    <source>
        <dbReference type="Proteomes" id="UP001163321"/>
    </source>
</evidence>
<evidence type="ECO:0000313" key="1">
    <source>
        <dbReference type="EMBL" id="KAI9922195.1"/>
    </source>
</evidence>
<keyword evidence="2" id="KW-1185">Reference proteome</keyword>
<sequence>MQQWSEVQQQGRLLDDLESLQKLLGVYPDDTSVFKLHVVDGAVVLAASSWNNISVLTVNTNGIKENYHLFASAFSTSTQWNVYKKPSSVTRPSITPSSSTSTPALKTKFS</sequence>
<reference evidence="1 2" key="1">
    <citation type="journal article" date="2022" name="bioRxiv">
        <title>The genome of the oomycete Peronosclerospora sorghi, a cosmopolitan pathogen of maize and sorghum, is inflated with dispersed pseudogenes.</title>
        <authorList>
            <person name="Fletcher K."/>
            <person name="Martin F."/>
            <person name="Isakeit T."/>
            <person name="Cavanaugh K."/>
            <person name="Magill C."/>
            <person name="Michelmore R."/>
        </authorList>
    </citation>
    <scope>NUCLEOTIDE SEQUENCE [LARGE SCALE GENOMIC DNA]</scope>
    <source>
        <strain evidence="1">P6</strain>
    </source>
</reference>
<comment type="caution">
    <text evidence="1">The sequence shown here is derived from an EMBL/GenBank/DDBJ whole genome shotgun (WGS) entry which is preliminary data.</text>
</comment>
<accession>A0ACC0WTE8</accession>
<organism evidence="1 2">
    <name type="scientific">Peronosclerospora sorghi</name>
    <dbReference type="NCBI Taxonomy" id="230839"/>
    <lineage>
        <taxon>Eukaryota</taxon>
        <taxon>Sar</taxon>
        <taxon>Stramenopiles</taxon>
        <taxon>Oomycota</taxon>
        <taxon>Peronosporomycetes</taxon>
        <taxon>Peronosporales</taxon>
        <taxon>Peronosporaceae</taxon>
        <taxon>Peronosclerospora</taxon>
    </lineage>
</organism>
<gene>
    <name evidence="1" type="ORF">PsorP6_001768</name>
</gene>
<proteinExistence type="predicted"/>